<protein>
    <recommendedName>
        <fullName evidence="2">CCHC-type domain-containing protein</fullName>
    </recommendedName>
</protein>
<feature type="domain" description="CCHC-type" evidence="2">
    <location>
        <begin position="256"/>
        <end position="272"/>
    </location>
</feature>
<evidence type="ECO:0000313" key="3">
    <source>
        <dbReference type="EMBL" id="PIO59861.1"/>
    </source>
</evidence>
<name>A0A2G9TPG3_TELCI</name>
<feature type="domain" description="CCHC-type" evidence="2">
    <location>
        <begin position="223"/>
        <end position="240"/>
    </location>
</feature>
<feature type="region of interest" description="Disordered" evidence="1">
    <location>
        <begin position="90"/>
        <end position="185"/>
    </location>
</feature>
<organism evidence="3 4">
    <name type="scientific">Teladorsagia circumcincta</name>
    <name type="common">Brown stomach worm</name>
    <name type="synonym">Ostertagia circumcincta</name>
    <dbReference type="NCBI Taxonomy" id="45464"/>
    <lineage>
        <taxon>Eukaryota</taxon>
        <taxon>Metazoa</taxon>
        <taxon>Ecdysozoa</taxon>
        <taxon>Nematoda</taxon>
        <taxon>Chromadorea</taxon>
        <taxon>Rhabditida</taxon>
        <taxon>Rhabditina</taxon>
        <taxon>Rhabditomorpha</taxon>
        <taxon>Strongyloidea</taxon>
        <taxon>Trichostrongylidae</taxon>
        <taxon>Teladorsagia</taxon>
    </lineage>
</organism>
<proteinExistence type="predicted"/>
<dbReference type="GO" id="GO:0008270">
    <property type="term" value="F:zinc ion binding"/>
    <property type="evidence" value="ECO:0007669"/>
    <property type="project" value="InterPro"/>
</dbReference>
<gene>
    <name evidence="3" type="ORF">TELCIR_18663</name>
</gene>
<feature type="compositionally biased region" description="Basic and acidic residues" evidence="1">
    <location>
        <begin position="144"/>
        <end position="185"/>
    </location>
</feature>
<keyword evidence="4" id="KW-1185">Reference proteome</keyword>
<evidence type="ECO:0000256" key="1">
    <source>
        <dbReference type="SAM" id="MobiDB-lite"/>
    </source>
</evidence>
<feature type="compositionally biased region" description="Acidic residues" evidence="1">
    <location>
        <begin position="134"/>
        <end position="143"/>
    </location>
</feature>
<dbReference type="AlphaFoldDB" id="A0A2G9TPG3"/>
<evidence type="ECO:0000313" key="4">
    <source>
        <dbReference type="Proteomes" id="UP000230423"/>
    </source>
</evidence>
<dbReference type="SMART" id="SM00343">
    <property type="entry name" value="ZnF_C2HC"/>
    <property type="match status" value="2"/>
</dbReference>
<dbReference type="InterPro" id="IPR001878">
    <property type="entry name" value="Znf_CCHC"/>
</dbReference>
<dbReference type="Proteomes" id="UP000230423">
    <property type="component" value="Unassembled WGS sequence"/>
</dbReference>
<evidence type="ECO:0000259" key="2">
    <source>
        <dbReference type="SMART" id="SM00343"/>
    </source>
</evidence>
<dbReference type="GO" id="GO:0003676">
    <property type="term" value="F:nucleic acid binding"/>
    <property type="evidence" value="ECO:0007669"/>
    <property type="project" value="InterPro"/>
</dbReference>
<accession>A0A2G9TPG3</accession>
<sequence>MKTDEGKISARRRAEWLEDGDHDINLVSLLAQQNLKRLDNNISDIEHEMTRAEKLVNDEKVQNKEQFRTVFNRTIEKLEQKLDNIASKLTESQCTHHPQPVKRKHSQEIGDVPSTSKIQVISDEEYMERLIEENRDDQDAPPEDAERREKQHQEQEQERRAAERRERQQQEQEQERQDRARHEEERRRYIAELEDELAELRDSYSLLSRRKFGYSDNVKEWTKCSFCGAIAQHYSDSCPEITTGQERYNFIEENGMCRICLGRGHKAAECRTEEKDCWYCNTVRGRALYFLVEEQEHHRALCVIPDSKDRIRARIRRVEEELYRVRHQ</sequence>
<dbReference type="EMBL" id="KZ356731">
    <property type="protein sequence ID" value="PIO59861.1"/>
    <property type="molecule type" value="Genomic_DNA"/>
</dbReference>
<dbReference type="OrthoDB" id="5819470at2759"/>
<reference evidence="3 4" key="1">
    <citation type="submission" date="2015-09" db="EMBL/GenBank/DDBJ databases">
        <title>Draft genome of the parasitic nematode Teladorsagia circumcincta isolate WARC Sus (inbred).</title>
        <authorList>
            <person name="Mitreva M."/>
        </authorList>
    </citation>
    <scope>NUCLEOTIDE SEQUENCE [LARGE SCALE GENOMIC DNA]</scope>
    <source>
        <strain evidence="3 4">S</strain>
    </source>
</reference>